<dbReference type="EMBL" id="VATY01000002">
    <property type="protein sequence ID" value="TMM57416.1"/>
    <property type="molecule type" value="Genomic_DNA"/>
</dbReference>
<comment type="caution">
    <text evidence="3">The sequence shown here is derived from an EMBL/GenBank/DDBJ whole genome shotgun (WGS) entry which is preliminary data.</text>
</comment>
<organism evidence="3 4">
    <name type="scientific">Maribacter algarum</name>
    <name type="common">ex Zhang et al. 2020</name>
    <dbReference type="NCBI Taxonomy" id="2578118"/>
    <lineage>
        <taxon>Bacteria</taxon>
        <taxon>Pseudomonadati</taxon>
        <taxon>Bacteroidota</taxon>
        <taxon>Flavobacteriia</taxon>
        <taxon>Flavobacteriales</taxon>
        <taxon>Flavobacteriaceae</taxon>
        <taxon>Maribacter</taxon>
    </lineage>
</organism>
<evidence type="ECO:0000313" key="3">
    <source>
        <dbReference type="EMBL" id="TMM57416.1"/>
    </source>
</evidence>
<dbReference type="AlphaFoldDB" id="A0A5S3PRN1"/>
<keyword evidence="4" id="KW-1185">Reference proteome</keyword>
<dbReference type="OrthoDB" id="9809908at2"/>
<gene>
    <name evidence="3" type="ORF">FEE95_13100</name>
</gene>
<proteinExistence type="predicted"/>
<keyword evidence="1" id="KW-0812">Transmembrane</keyword>
<evidence type="ECO:0000259" key="2">
    <source>
        <dbReference type="Pfam" id="PF06580"/>
    </source>
</evidence>
<dbReference type="GO" id="GO:0016020">
    <property type="term" value="C:membrane"/>
    <property type="evidence" value="ECO:0007669"/>
    <property type="project" value="InterPro"/>
</dbReference>
<feature type="transmembrane region" description="Helical" evidence="1">
    <location>
        <begin position="51"/>
        <end position="70"/>
    </location>
</feature>
<feature type="domain" description="Signal transduction histidine kinase internal region" evidence="2">
    <location>
        <begin position="168"/>
        <end position="244"/>
    </location>
</feature>
<dbReference type="PANTHER" id="PTHR34220">
    <property type="entry name" value="SENSOR HISTIDINE KINASE YPDA"/>
    <property type="match status" value="1"/>
</dbReference>
<keyword evidence="3" id="KW-0418">Kinase</keyword>
<dbReference type="GO" id="GO:0000155">
    <property type="term" value="F:phosphorelay sensor kinase activity"/>
    <property type="evidence" value="ECO:0007669"/>
    <property type="project" value="InterPro"/>
</dbReference>
<evidence type="ECO:0000313" key="4">
    <source>
        <dbReference type="Proteomes" id="UP000310314"/>
    </source>
</evidence>
<dbReference type="Gene3D" id="3.30.565.10">
    <property type="entry name" value="Histidine kinase-like ATPase, C-terminal domain"/>
    <property type="match status" value="1"/>
</dbReference>
<protein>
    <submittedName>
        <fullName evidence="3">Sensor histidine kinase</fullName>
    </submittedName>
</protein>
<dbReference type="InterPro" id="IPR050640">
    <property type="entry name" value="Bact_2-comp_sensor_kinase"/>
</dbReference>
<feature type="transmembrane region" description="Helical" evidence="1">
    <location>
        <begin position="12"/>
        <end position="31"/>
    </location>
</feature>
<dbReference type="Pfam" id="PF06580">
    <property type="entry name" value="His_kinase"/>
    <property type="match status" value="1"/>
</dbReference>
<keyword evidence="1" id="KW-0472">Membrane</keyword>
<dbReference type="SUPFAM" id="SSF55874">
    <property type="entry name" value="ATPase domain of HSP90 chaperone/DNA topoisomerase II/histidine kinase"/>
    <property type="match status" value="1"/>
</dbReference>
<evidence type="ECO:0000256" key="1">
    <source>
        <dbReference type="SAM" id="Phobius"/>
    </source>
</evidence>
<name>A0A5S3PRN1_9FLAO</name>
<dbReference type="InterPro" id="IPR036890">
    <property type="entry name" value="HATPase_C_sf"/>
</dbReference>
<sequence>MIEKVKLFFVRYKLYHLIFWFFYHYFWWALTSGSAIEAANNIFFSDYTIKFLFYVGMQALGVYFNLYYLIPKFLQKGKYLVYIPALILTVLFTSFGIIGGYHLNAAVVGVPFQELFKIAPTEYFLLFKSNALPSTLASMTLAMSVKLAKNWMASEKRRNEVEKENLKTELKFLRSQFNPHFLFNTINSIFVLINKDQDKASDSLAKFSELLRYQLYECNEPFINLDRELNYLENFIELQKLRQDRTKFELHVELDIAGNYNLEIAPFILMPFVENAFKHVSHYKSTKNWIDIKLNLIEKELVFYVENSRNILEVSRENDTSGIGLNNVKRRLELLYPNAYALDIVKGNTKHNVQLRLQLNKMRIEKNRIA</sequence>
<dbReference type="Proteomes" id="UP000310314">
    <property type="component" value="Unassembled WGS sequence"/>
</dbReference>
<keyword evidence="1" id="KW-1133">Transmembrane helix</keyword>
<feature type="transmembrane region" description="Helical" evidence="1">
    <location>
        <begin position="79"/>
        <end position="103"/>
    </location>
</feature>
<keyword evidence="3" id="KW-0808">Transferase</keyword>
<accession>A0A5S3PRN1</accession>
<reference evidence="3 4" key="1">
    <citation type="submission" date="2019-05" db="EMBL/GenBank/DDBJ databases">
        <authorList>
            <person name="Zhang J.-Y."/>
            <person name="Feg X."/>
            <person name="Du Z.-J."/>
        </authorList>
    </citation>
    <scope>NUCLEOTIDE SEQUENCE [LARGE SCALE GENOMIC DNA]</scope>
    <source>
        <strain evidence="3 4">RZ26</strain>
    </source>
</reference>
<dbReference type="InterPro" id="IPR010559">
    <property type="entry name" value="Sig_transdc_His_kin_internal"/>
</dbReference>
<dbReference type="PANTHER" id="PTHR34220:SF7">
    <property type="entry name" value="SENSOR HISTIDINE KINASE YPDA"/>
    <property type="match status" value="1"/>
</dbReference>